<dbReference type="InterPro" id="IPR037152">
    <property type="entry name" value="L-asparaginase_N_sf"/>
</dbReference>
<dbReference type="InterPro" id="IPR027475">
    <property type="entry name" value="Asparaginase/glutaminase_AS2"/>
</dbReference>
<dbReference type="PIRSF" id="PIRSF001220">
    <property type="entry name" value="L-ASNase_gatD"/>
    <property type="match status" value="1"/>
</dbReference>
<gene>
    <name evidence="7" type="ORF">GCM10007935_04470</name>
</gene>
<dbReference type="InterPro" id="IPR004550">
    <property type="entry name" value="AsnASE_II"/>
</dbReference>
<dbReference type="InterPro" id="IPR027474">
    <property type="entry name" value="L-asparaginase_N"/>
</dbReference>
<feature type="domain" description="Asparaginase/glutaminase C-terminal" evidence="6">
    <location>
        <begin position="228"/>
        <end position="320"/>
    </location>
</feature>
<feature type="active site" evidence="4">
    <location>
        <position position="104"/>
    </location>
</feature>
<accession>A0ABQ6C1Z1</accession>
<feature type="active site" evidence="3">
    <location>
        <position position="25"/>
    </location>
</feature>
<dbReference type="Proteomes" id="UP001156903">
    <property type="component" value="Unassembled WGS sequence"/>
</dbReference>
<dbReference type="PANTHER" id="PTHR11707">
    <property type="entry name" value="L-ASPARAGINASE"/>
    <property type="match status" value="1"/>
</dbReference>
<reference evidence="8" key="1">
    <citation type="journal article" date="2019" name="Int. J. Syst. Evol. Microbiol.">
        <title>The Global Catalogue of Microorganisms (GCM) 10K type strain sequencing project: providing services to taxonomists for standard genome sequencing and annotation.</title>
        <authorList>
            <consortium name="The Broad Institute Genomics Platform"/>
            <consortium name="The Broad Institute Genome Sequencing Center for Infectious Disease"/>
            <person name="Wu L."/>
            <person name="Ma J."/>
        </authorList>
    </citation>
    <scope>NUCLEOTIDE SEQUENCE [LARGE SCALE GENOMIC DNA]</scope>
    <source>
        <strain evidence="8">NBRC 109341</strain>
    </source>
</reference>
<dbReference type="RefSeq" id="WP_284306480.1">
    <property type="nucleotide sequence ID" value="NZ_BSPB01000002.1"/>
</dbReference>
<dbReference type="InterPro" id="IPR040919">
    <property type="entry name" value="Asparaginase_C"/>
</dbReference>
<evidence type="ECO:0000313" key="7">
    <source>
        <dbReference type="EMBL" id="GLS13019.1"/>
    </source>
</evidence>
<dbReference type="PROSITE" id="PS00917">
    <property type="entry name" value="ASN_GLN_ASE_2"/>
    <property type="match status" value="1"/>
</dbReference>
<dbReference type="CDD" id="cd08964">
    <property type="entry name" value="L-asparaginase_II"/>
    <property type="match status" value="1"/>
</dbReference>
<comment type="similarity">
    <text evidence="1">Belongs to the asparaginase 1 family.</text>
</comment>
<organism evidence="7 8">
    <name type="scientific">Hydrogenophaga electricum</name>
    <dbReference type="NCBI Taxonomy" id="1230953"/>
    <lineage>
        <taxon>Bacteria</taxon>
        <taxon>Pseudomonadati</taxon>
        <taxon>Pseudomonadota</taxon>
        <taxon>Betaproteobacteria</taxon>
        <taxon>Burkholderiales</taxon>
        <taxon>Comamonadaceae</taxon>
        <taxon>Hydrogenophaga</taxon>
    </lineage>
</organism>
<evidence type="ECO:0000256" key="1">
    <source>
        <dbReference type="ARBA" id="ARBA00010518"/>
    </source>
</evidence>
<dbReference type="SFLD" id="SFLDS00057">
    <property type="entry name" value="Glutaminase/Asparaginase"/>
    <property type="match status" value="1"/>
</dbReference>
<comment type="caution">
    <text evidence="7">The sequence shown here is derived from an EMBL/GenBank/DDBJ whole genome shotgun (WGS) entry which is preliminary data.</text>
</comment>
<evidence type="ECO:0000313" key="8">
    <source>
        <dbReference type="Proteomes" id="UP001156903"/>
    </source>
</evidence>
<evidence type="ECO:0000256" key="3">
    <source>
        <dbReference type="PROSITE-ProRule" id="PRU10099"/>
    </source>
</evidence>
<feature type="domain" description="L-asparaginase N-terminal" evidence="5">
    <location>
        <begin position="16"/>
        <end position="205"/>
    </location>
</feature>
<sequence>MPHHTDDLLTVPPDCKVVILGTGGTIAGRSVGADDPVAYVAGQVAVRDLVAGVPALAQWPLALEQVAQVDSKDMGLPVWQRLVRAVELHMAQPSIAGIVITHGTDTLEETAYLLQRVLQPAKPVVLTCAMRPATALVPDGPQNLLDAVVVAADAQARGVLAVCAGQIHRAEHVAKVHSYRLDAFSSGDAGPAGCVEAGQVRWFQPLALPEAPDTRLLAAFLAAPALPKVPLLTSHADADGDLVRALLTLAPEGLLVAGTGNGTLHDNLVAALLEAQHAGVRVVRASRCAQGRAMPDDRNPFPVAAPLNAPKARLALALDLLAERSGR</sequence>
<dbReference type="InterPro" id="IPR027473">
    <property type="entry name" value="L-asparaginase_C"/>
</dbReference>
<dbReference type="PANTHER" id="PTHR11707:SF28">
    <property type="entry name" value="60 KDA LYSOPHOSPHOLIPASE"/>
    <property type="match status" value="1"/>
</dbReference>
<dbReference type="Gene3D" id="3.40.50.40">
    <property type="match status" value="1"/>
</dbReference>
<evidence type="ECO:0000256" key="4">
    <source>
        <dbReference type="PROSITE-ProRule" id="PRU10100"/>
    </source>
</evidence>
<proteinExistence type="inferred from homology"/>
<dbReference type="InterPro" id="IPR036152">
    <property type="entry name" value="Asp/glu_Ase-like_sf"/>
</dbReference>
<dbReference type="Pfam" id="PF00710">
    <property type="entry name" value="Asparaginase"/>
    <property type="match status" value="1"/>
</dbReference>
<evidence type="ECO:0000259" key="5">
    <source>
        <dbReference type="Pfam" id="PF00710"/>
    </source>
</evidence>
<dbReference type="PROSITE" id="PS00144">
    <property type="entry name" value="ASN_GLN_ASE_1"/>
    <property type="match status" value="1"/>
</dbReference>
<evidence type="ECO:0000259" key="6">
    <source>
        <dbReference type="Pfam" id="PF17763"/>
    </source>
</evidence>
<dbReference type="SMART" id="SM00870">
    <property type="entry name" value="Asparaginase"/>
    <property type="match status" value="1"/>
</dbReference>
<dbReference type="PROSITE" id="PS51732">
    <property type="entry name" value="ASN_GLN_ASE_3"/>
    <property type="match status" value="1"/>
</dbReference>
<dbReference type="Pfam" id="PF17763">
    <property type="entry name" value="Asparaginase_C"/>
    <property type="match status" value="1"/>
</dbReference>
<protein>
    <submittedName>
        <fullName evidence="7">L-asparaginase</fullName>
    </submittedName>
</protein>
<dbReference type="Gene3D" id="3.40.50.1170">
    <property type="entry name" value="L-asparaginase, N-terminal domain"/>
    <property type="match status" value="1"/>
</dbReference>
<dbReference type="InterPro" id="IPR006034">
    <property type="entry name" value="Asparaginase/glutaminase-like"/>
</dbReference>
<evidence type="ECO:0000256" key="2">
    <source>
        <dbReference type="ARBA" id="ARBA00022801"/>
    </source>
</evidence>
<keyword evidence="8" id="KW-1185">Reference proteome</keyword>
<keyword evidence="2" id="KW-0378">Hydrolase</keyword>
<dbReference type="EMBL" id="BSPB01000002">
    <property type="protein sequence ID" value="GLS13019.1"/>
    <property type="molecule type" value="Genomic_DNA"/>
</dbReference>
<dbReference type="SUPFAM" id="SSF53774">
    <property type="entry name" value="Glutaminase/Asparaginase"/>
    <property type="match status" value="1"/>
</dbReference>
<dbReference type="PIRSF" id="PIRSF500176">
    <property type="entry name" value="L_ASNase"/>
    <property type="match status" value="1"/>
</dbReference>
<dbReference type="PRINTS" id="PR00139">
    <property type="entry name" value="ASNGLNASE"/>
</dbReference>
<dbReference type="InterPro" id="IPR020827">
    <property type="entry name" value="Asparaginase/glutaminase_AS1"/>
</dbReference>
<name>A0ABQ6C1Z1_9BURK</name>